<dbReference type="GO" id="GO:0000124">
    <property type="term" value="C:SAGA complex"/>
    <property type="evidence" value="ECO:0007669"/>
    <property type="project" value="UniProtKB-UniRule"/>
</dbReference>
<protein>
    <recommendedName>
        <fullName evidence="1">Enhancer of yellow 2 transcription factor</fullName>
    </recommendedName>
</protein>
<dbReference type="GO" id="GO:0005643">
    <property type="term" value="C:nuclear pore"/>
    <property type="evidence" value="ECO:0007669"/>
    <property type="project" value="UniProtKB-UniRule"/>
</dbReference>
<dbReference type="GO" id="GO:0015031">
    <property type="term" value="P:protein transport"/>
    <property type="evidence" value="ECO:0007669"/>
    <property type="project" value="UniProtKB-KW"/>
</dbReference>
<keyword evidence="1" id="KW-0811">Translocation</keyword>
<comment type="similarity">
    <text evidence="1">Belongs to the ENY2 family.</text>
</comment>
<dbReference type="GO" id="GO:0070390">
    <property type="term" value="C:transcription export complex 2"/>
    <property type="evidence" value="ECO:0007669"/>
    <property type="project" value="UniProtKB-UniRule"/>
</dbReference>
<dbReference type="GO" id="GO:0071819">
    <property type="term" value="C:DUBm complex"/>
    <property type="evidence" value="ECO:0007669"/>
    <property type="project" value="UniProtKB-UniRule"/>
</dbReference>
<keyword evidence="1" id="KW-0539">Nucleus</keyword>
<dbReference type="InterPro" id="IPR038212">
    <property type="entry name" value="TF_EnY2_sf"/>
</dbReference>
<evidence type="ECO:0000313" key="2">
    <source>
        <dbReference type="EMBL" id="JAA98654.1"/>
    </source>
</evidence>
<dbReference type="InterPro" id="IPR018783">
    <property type="entry name" value="TF_ENY2"/>
</dbReference>
<dbReference type="AlphaFoldDB" id="T1DG17"/>
<dbReference type="GO" id="GO:0006368">
    <property type="term" value="P:transcription elongation by RNA polymerase II"/>
    <property type="evidence" value="ECO:0007669"/>
    <property type="project" value="UniProtKB-UniRule"/>
</dbReference>
<sequence>MYSKSVDQMTILHGDRTKLKDLLRKRLIECGWFEEVQLLCRQSITESELGNLDNVVQHVTPKARALVPDIVKRELLYKIRAILVERGQMAIDV</sequence>
<accession>T1DG17</accession>
<dbReference type="HAMAP" id="MF_03046">
    <property type="entry name" value="ENY2_Sus1"/>
    <property type="match status" value="1"/>
</dbReference>
<organism evidence="2">
    <name type="scientific">Anopheles aquasalis</name>
    <name type="common">Malaria mosquito</name>
    <dbReference type="NCBI Taxonomy" id="42839"/>
    <lineage>
        <taxon>Eukaryota</taxon>
        <taxon>Metazoa</taxon>
        <taxon>Ecdysozoa</taxon>
        <taxon>Arthropoda</taxon>
        <taxon>Hexapoda</taxon>
        <taxon>Insecta</taxon>
        <taxon>Pterygota</taxon>
        <taxon>Neoptera</taxon>
        <taxon>Endopterygota</taxon>
        <taxon>Diptera</taxon>
        <taxon>Nematocera</taxon>
        <taxon>Culicoidea</taxon>
        <taxon>Culicidae</taxon>
        <taxon>Anophelinae</taxon>
        <taxon>Anopheles</taxon>
    </lineage>
</organism>
<name>T1DG17_ANOAQ</name>
<evidence type="ECO:0000256" key="1">
    <source>
        <dbReference type="HAMAP-Rule" id="MF_03046"/>
    </source>
</evidence>
<keyword evidence="1" id="KW-0653">Protein transport</keyword>
<dbReference type="GO" id="GO:0005654">
    <property type="term" value="C:nucleoplasm"/>
    <property type="evidence" value="ECO:0007669"/>
    <property type="project" value="UniProtKB-SubCell"/>
</dbReference>
<reference evidence="2" key="1">
    <citation type="submission" date="2013-07" db="EMBL/GenBank/DDBJ databases">
        <title>Transcriptome sequencing and developmental regulation of gene expression in Anopheles aquasalis.</title>
        <authorList>
            <consortium name="Brazilian Malaria Network (MCT/CNPq/MS/SCTIE/DECIT/PRONEX 555648/2009-5) and Research Network on Bioactive Molecules from Arthropod Vectors (NAP-MOBIARVE"/>
            <consortium name="University of Sao Paulo)"/>
            <person name="Marinotti O."/>
            <person name="Ribeiro J.M.C."/>
            <person name="Costa-da-Silva A.L."/>
            <person name="Silva M.C.P."/>
            <person name="Lopes A.R."/>
            <person name="Barros M.S."/>
            <person name="Sa-Nunes A."/>
            <person name="Konjin B.B."/>
            <person name="Carvalho E."/>
            <person name="Suesdek L."/>
            <person name="Silva-Neto M.A.C."/>
            <person name="Capurro M.L."/>
        </authorList>
    </citation>
    <scope>NUCLEOTIDE SEQUENCE</scope>
    <source>
        <tissue evidence="2">Whole body</tissue>
    </source>
</reference>
<comment type="function">
    <text evidence="1">Involved in mRNA export coupled transcription activation by association with both the TREX-2 and the SAGA complexes. The transcription regulatory histone acetylation (HAT) complex SAGA is a multiprotein complex that activates transcription by remodeling chromatin and mediating histone acetylation and deubiquitination. Within the SAGA complex, participates to a subcomplex that specifically deubiquitinates histones. The SAGA complex is recruited to specific gene promoters by activators, where it is required for transcription. The TREX-2 complex functions in docking export-competent ribonucleoprotein particles (mRNPs) to the nuclear entrance of the nuclear pore complex (nuclear basket). TREX-2 participates in mRNA export and accurate chromatin positioning in the nucleus by tethering genes to the nuclear periphery.</text>
</comment>
<dbReference type="Gene3D" id="1.10.246.140">
    <property type="match status" value="1"/>
</dbReference>
<dbReference type="GO" id="GO:0003713">
    <property type="term" value="F:transcription coactivator activity"/>
    <property type="evidence" value="ECO:0007669"/>
    <property type="project" value="UniProtKB-UniRule"/>
</dbReference>
<comment type="subcellular location">
    <subcellularLocation>
        <location evidence="1">Nucleus</location>
        <location evidence="1">Nucleoplasm</location>
    </subcellularLocation>
</comment>
<dbReference type="Pfam" id="PF10163">
    <property type="entry name" value="EnY2"/>
    <property type="match status" value="1"/>
</dbReference>
<dbReference type="GO" id="GO:0006325">
    <property type="term" value="P:chromatin organization"/>
    <property type="evidence" value="ECO:0007669"/>
    <property type="project" value="UniProtKB-KW"/>
</dbReference>
<comment type="subunit">
    <text evidence="1">Component of the nuclear pore complex (NPC)-associated TREX-2 complex (transcription and export complex 2). Component of the SAGA transcription coactivator-HAT complex. Within the SAGA complex, participates to a subcomplex of SAGA called the DUB module (deubiquitination module).</text>
</comment>
<dbReference type="PANTHER" id="PTHR12514">
    <property type="entry name" value="ENHANCER OF YELLOW 2 TRANSCRIPTION FACTOR"/>
    <property type="match status" value="1"/>
</dbReference>
<dbReference type="GO" id="GO:0006406">
    <property type="term" value="P:mRNA export from nucleus"/>
    <property type="evidence" value="ECO:0007669"/>
    <property type="project" value="UniProtKB-UniRule"/>
</dbReference>
<proteinExistence type="evidence at transcript level"/>
<keyword evidence="1" id="KW-0813">Transport</keyword>
<keyword evidence="1" id="KW-0156">Chromatin regulator</keyword>
<keyword evidence="1" id="KW-0010">Activator</keyword>
<keyword evidence="1" id="KW-0804">Transcription</keyword>
<gene>
    <name evidence="1" type="primary">e(y)2</name>
</gene>
<keyword evidence="1" id="KW-0509">mRNA transport</keyword>
<keyword evidence="1" id="KW-0805">Transcription regulation</keyword>
<dbReference type="EMBL" id="GAMD01002936">
    <property type="protein sequence ID" value="JAA98654.1"/>
    <property type="molecule type" value="mRNA"/>
</dbReference>
<dbReference type="VEuPathDB" id="VectorBase:AAQUA_004886"/>